<evidence type="ECO:0000256" key="1">
    <source>
        <dbReference type="ARBA" id="ARBA00001974"/>
    </source>
</evidence>
<dbReference type="InterPro" id="IPR036250">
    <property type="entry name" value="AcylCo_DH-like_C"/>
</dbReference>
<keyword evidence="4 5" id="KW-0274">FAD</keyword>
<dbReference type="Pfam" id="PF00441">
    <property type="entry name" value="Acyl-CoA_dh_1"/>
    <property type="match status" value="1"/>
</dbReference>
<dbReference type="SUPFAM" id="SSF56645">
    <property type="entry name" value="Acyl-CoA dehydrogenase NM domain-like"/>
    <property type="match status" value="1"/>
</dbReference>
<dbReference type="InterPro" id="IPR013786">
    <property type="entry name" value="AcylCoA_DH/ox_N"/>
</dbReference>
<accession>A0ABV2WJR1</accession>
<comment type="similarity">
    <text evidence="2 5">Belongs to the acyl-CoA dehydrogenase family.</text>
</comment>
<dbReference type="Proteomes" id="UP001550628">
    <property type="component" value="Unassembled WGS sequence"/>
</dbReference>
<dbReference type="Gene3D" id="1.10.540.10">
    <property type="entry name" value="Acyl-CoA dehydrogenase/oxidase, N-terminal domain"/>
    <property type="match status" value="1"/>
</dbReference>
<dbReference type="Gene3D" id="2.40.110.10">
    <property type="entry name" value="Butyryl-CoA Dehydrogenase, subunit A, domain 2"/>
    <property type="match status" value="1"/>
</dbReference>
<organism evidence="9 10">
    <name type="scientific">Nocardia rhamnosiphila</name>
    <dbReference type="NCBI Taxonomy" id="426716"/>
    <lineage>
        <taxon>Bacteria</taxon>
        <taxon>Bacillati</taxon>
        <taxon>Actinomycetota</taxon>
        <taxon>Actinomycetes</taxon>
        <taxon>Mycobacteriales</taxon>
        <taxon>Nocardiaceae</taxon>
        <taxon>Nocardia</taxon>
    </lineage>
</organism>
<dbReference type="Gene3D" id="1.20.140.10">
    <property type="entry name" value="Butyryl-CoA Dehydrogenase, subunit A, domain 3"/>
    <property type="match status" value="1"/>
</dbReference>
<keyword evidence="3 5" id="KW-0285">Flavoprotein</keyword>
<comment type="cofactor">
    <cofactor evidence="1 5">
        <name>FAD</name>
        <dbReference type="ChEBI" id="CHEBI:57692"/>
    </cofactor>
</comment>
<dbReference type="PANTHER" id="PTHR43884:SF12">
    <property type="entry name" value="ISOVALERYL-COA DEHYDROGENASE, MITOCHONDRIAL-RELATED"/>
    <property type="match status" value="1"/>
</dbReference>
<evidence type="ECO:0000256" key="4">
    <source>
        <dbReference type="ARBA" id="ARBA00022827"/>
    </source>
</evidence>
<dbReference type="InterPro" id="IPR046373">
    <property type="entry name" value="Acyl-CoA_Oxase/DH_mid-dom_sf"/>
</dbReference>
<evidence type="ECO:0000259" key="6">
    <source>
        <dbReference type="Pfam" id="PF00441"/>
    </source>
</evidence>
<feature type="domain" description="Acyl-CoA dehydrogenase/oxidase N-terminal" evidence="8">
    <location>
        <begin position="40"/>
        <end position="151"/>
    </location>
</feature>
<dbReference type="GeneID" id="96245745"/>
<dbReference type="Pfam" id="PF02770">
    <property type="entry name" value="Acyl-CoA_dh_M"/>
    <property type="match status" value="1"/>
</dbReference>
<protein>
    <submittedName>
        <fullName evidence="9">Acyl-CoA dehydrogenase family protein</fullName>
    </submittedName>
</protein>
<keyword evidence="5" id="KW-0560">Oxidoreductase</keyword>
<evidence type="ECO:0000259" key="7">
    <source>
        <dbReference type="Pfam" id="PF02770"/>
    </source>
</evidence>
<proteinExistence type="inferred from homology"/>
<reference evidence="9 10" key="1">
    <citation type="submission" date="2024-06" db="EMBL/GenBank/DDBJ databases">
        <title>The Natural Products Discovery Center: Release of the First 8490 Sequenced Strains for Exploring Actinobacteria Biosynthetic Diversity.</title>
        <authorList>
            <person name="Kalkreuter E."/>
            <person name="Kautsar S.A."/>
            <person name="Yang D."/>
            <person name="Bader C.D."/>
            <person name="Teijaro C.N."/>
            <person name="Fluegel L."/>
            <person name="Davis C.M."/>
            <person name="Simpson J.R."/>
            <person name="Lauterbach L."/>
            <person name="Steele A.D."/>
            <person name="Gui C."/>
            <person name="Meng S."/>
            <person name="Li G."/>
            <person name="Viehrig K."/>
            <person name="Ye F."/>
            <person name="Su P."/>
            <person name="Kiefer A.F."/>
            <person name="Nichols A."/>
            <person name="Cepeda A.J."/>
            <person name="Yan W."/>
            <person name="Fan B."/>
            <person name="Jiang Y."/>
            <person name="Adhikari A."/>
            <person name="Zheng C.-J."/>
            <person name="Schuster L."/>
            <person name="Cowan T.M."/>
            <person name="Smanski M.J."/>
            <person name="Chevrette M.G."/>
            <person name="De Carvalho L.P.S."/>
            <person name="Shen B."/>
        </authorList>
    </citation>
    <scope>NUCLEOTIDE SEQUENCE [LARGE SCALE GENOMIC DNA]</scope>
    <source>
        <strain evidence="9 10">NPDC019708</strain>
    </source>
</reference>
<keyword evidence="10" id="KW-1185">Reference proteome</keyword>
<dbReference type="Pfam" id="PF02771">
    <property type="entry name" value="Acyl-CoA_dh_N"/>
    <property type="match status" value="1"/>
</dbReference>
<dbReference type="InterPro" id="IPR006091">
    <property type="entry name" value="Acyl-CoA_Oxase/DH_mid-dom"/>
</dbReference>
<evidence type="ECO:0000256" key="2">
    <source>
        <dbReference type="ARBA" id="ARBA00009347"/>
    </source>
</evidence>
<evidence type="ECO:0000256" key="3">
    <source>
        <dbReference type="ARBA" id="ARBA00022630"/>
    </source>
</evidence>
<dbReference type="RefSeq" id="WP_051714444.1">
    <property type="nucleotide sequence ID" value="NZ_JBEYBD010000003.1"/>
</dbReference>
<dbReference type="PANTHER" id="PTHR43884">
    <property type="entry name" value="ACYL-COA DEHYDROGENASE"/>
    <property type="match status" value="1"/>
</dbReference>
<name>A0ABV2WJR1_9NOCA</name>
<sequence>MTLDAVQAADDVMFDPTRDVWEPALLDPEISWDGMWAELTPRQREIRETARRVAVEELRPRAHRWDESEQFPRETFEAVCEAGLIGLTVPREFGGQGEGLLEGCIVVEELARACLSTAMAVQPFLNGPWRAINVLGSDELRGRLLPGVATGTNHFAIAMSEPAAGSAGTDLRTTLTPDGDGFRLTGTKCWITGGREAHTTIVFCRLAGSAGPYGIGAVVVQGRPDGMSDFVVDPKMGIRGVGECLVRFENVRIEPENVLLWPHLDSKEGAGVLVNQFNPERCGNAAMCTGLGQAALDASVGHLNARQQFGRSLASFQGLQWKIADMAMDVHVSRMLLWRAARTGTDGFPDQTATLMAKLHSSEMVQRVTNEAIQIHGARGYSRRWPIERYFRDGRGLSIGGGTAEVMRNVLGAQVLGVSGSQRHK</sequence>
<dbReference type="InterPro" id="IPR037069">
    <property type="entry name" value="AcylCoA_DH/ox_N_sf"/>
</dbReference>
<evidence type="ECO:0000259" key="8">
    <source>
        <dbReference type="Pfam" id="PF02771"/>
    </source>
</evidence>
<dbReference type="PIRSF" id="PIRSF016578">
    <property type="entry name" value="HsaA"/>
    <property type="match status" value="1"/>
</dbReference>
<dbReference type="SUPFAM" id="SSF47203">
    <property type="entry name" value="Acyl-CoA dehydrogenase C-terminal domain-like"/>
    <property type="match status" value="1"/>
</dbReference>
<evidence type="ECO:0000313" key="9">
    <source>
        <dbReference type="EMBL" id="MEU1951116.1"/>
    </source>
</evidence>
<evidence type="ECO:0000313" key="10">
    <source>
        <dbReference type="Proteomes" id="UP001550628"/>
    </source>
</evidence>
<dbReference type="InterPro" id="IPR009100">
    <property type="entry name" value="AcylCoA_DH/oxidase_NM_dom_sf"/>
</dbReference>
<feature type="domain" description="Acyl-CoA oxidase/dehydrogenase middle" evidence="7">
    <location>
        <begin position="156"/>
        <end position="251"/>
    </location>
</feature>
<gene>
    <name evidence="9" type="ORF">ABZ510_04585</name>
</gene>
<dbReference type="EMBL" id="JBEYBF010000002">
    <property type="protein sequence ID" value="MEU1951116.1"/>
    <property type="molecule type" value="Genomic_DNA"/>
</dbReference>
<dbReference type="InterPro" id="IPR009075">
    <property type="entry name" value="AcylCo_DH/oxidase_C"/>
</dbReference>
<comment type="caution">
    <text evidence="9">The sequence shown here is derived from an EMBL/GenBank/DDBJ whole genome shotgun (WGS) entry which is preliminary data.</text>
</comment>
<evidence type="ECO:0000256" key="5">
    <source>
        <dbReference type="RuleBase" id="RU362125"/>
    </source>
</evidence>
<feature type="domain" description="Acyl-CoA dehydrogenase/oxidase C-terminal" evidence="6">
    <location>
        <begin position="268"/>
        <end position="415"/>
    </location>
</feature>